<dbReference type="Pfam" id="PF00496">
    <property type="entry name" value="SBP_bac_5"/>
    <property type="match status" value="1"/>
</dbReference>
<dbReference type="Pfam" id="PF12793">
    <property type="entry name" value="SgrR_N"/>
    <property type="match status" value="1"/>
</dbReference>
<dbReference type="InterPro" id="IPR000914">
    <property type="entry name" value="SBP_5_dom"/>
</dbReference>
<dbReference type="PANTHER" id="PTHR30290">
    <property type="entry name" value="PERIPLASMIC BINDING COMPONENT OF ABC TRANSPORTER"/>
    <property type="match status" value="1"/>
</dbReference>
<dbReference type="Proteomes" id="UP000007843">
    <property type="component" value="Chromosome"/>
</dbReference>
<organism evidence="3 4">
    <name type="scientific">Klebsiella michiganensis (strain ATCC 8724 / DSM 4798 / JCM 20051 / NBRC 3318 / NRRL B-199 / KCTC 1686 / BUCSAV 143 / CCM 1901)</name>
    <dbReference type="NCBI Taxonomy" id="1006551"/>
    <lineage>
        <taxon>Bacteria</taxon>
        <taxon>Pseudomonadati</taxon>
        <taxon>Pseudomonadota</taxon>
        <taxon>Gammaproteobacteria</taxon>
        <taxon>Enterobacterales</taxon>
        <taxon>Enterobacteriaceae</taxon>
        <taxon>Klebsiella/Raoultella group</taxon>
        <taxon>Klebsiella</taxon>
    </lineage>
</organism>
<sequence>MRLLNRLHQYQRLWQPSAGEPQQVTVGELAERCFCSERHIRTLLRQAQESGWLSWQASSGRGKRGLLQFYKAPEALRNEMMEQALNKGQQQNALELAQLAPVELKALLSPFLGGQWQNNTPTLRIPYYRPLEPLRPGFMPGRAEQHLAGEIFSGLTRFDAQSTCPIGDLAHHWEVSPDGLRWHFYIRSTLFWHNGDPIKTSQLQQRLLMLLQLPALRTLFASISEISVTHSQCLTITLHRADYWLPFRLASYCSVLAHPDDPAIGSGPFRLKRFTPDLVRLENHQRYHLTHPLLQAVEYWITPQLFEQDLGTSCRHPVQITIGDPDELTRLRQVSNSISLGFCYLTLRQSPRLNKAQAQRLVSLIHRSTLLETLPLDEDLIAPSNEVLPGWSIPQWPENHDTPLPERLTLLYHLPVELHAMADRLRQRLAELGCELTIIFHDAKNWDGCQQFAQADLMMGDRLIGEAPVYALEQWLRCDVLWPNLLTGAQYAHLQATLDAVQALPDERSRSEALRNVFNSLMDDAIMTPLFNYNYRISAPPGVNGLRLNARGWFDFASAWLPASAP</sequence>
<protein>
    <submittedName>
        <fullName evidence="3">Putative periplasmic solute-binding protein</fullName>
    </submittedName>
</protein>
<feature type="domain" description="Transcriptional regulator SgrR N-terminal HTH" evidence="2">
    <location>
        <begin position="7"/>
        <end position="118"/>
    </location>
</feature>
<accession>A0A0H3H7G4</accession>
<evidence type="ECO:0000313" key="4">
    <source>
        <dbReference type="Proteomes" id="UP000007843"/>
    </source>
</evidence>
<evidence type="ECO:0000313" key="3">
    <source>
        <dbReference type="EMBL" id="AEX04283.1"/>
    </source>
</evidence>
<dbReference type="KEGG" id="kox:KOX_12785"/>
<dbReference type="HOGENOM" id="CLU_017028_12_2_6"/>
<dbReference type="Gene3D" id="3.10.105.10">
    <property type="entry name" value="Dipeptide-binding Protein, Domain 3"/>
    <property type="match status" value="1"/>
</dbReference>
<dbReference type="Gene3D" id="3.40.190.10">
    <property type="entry name" value="Periplasmic binding protein-like II"/>
    <property type="match status" value="1"/>
</dbReference>
<dbReference type="GO" id="GO:0015833">
    <property type="term" value="P:peptide transport"/>
    <property type="evidence" value="ECO:0007669"/>
    <property type="project" value="TreeGrafter"/>
</dbReference>
<evidence type="ECO:0000259" key="2">
    <source>
        <dbReference type="Pfam" id="PF12793"/>
    </source>
</evidence>
<dbReference type="EMBL" id="CP003218">
    <property type="protein sequence ID" value="AEX04283.1"/>
    <property type="molecule type" value="Genomic_DNA"/>
</dbReference>
<dbReference type="GO" id="GO:1904680">
    <property type="term" value="F:peptide transmembrane transporter activity"/>
    <property type="evidence" value="ECO:0007669"/>
    <property type="project" value="TreeGrafter"/>
</dbReference>
<proteinExistence type="predicted"/>
<dbReference type="RefSeq" id="WP_014228184.1">
    <property type="nucleotide sequence ID" value="NC_016612.1"/>
</dbReference>
<dbReference type="SUPFAM" id="SSF53850">
    <property type="entry name" value="Periplasmic binding protein-like II"/>
    <property type="match status" value="1"/>
</dbReference>
<feature type="domain" description="Solute-binding protein family 5" evidence="1">
    <location>
        <begin position="166"/>
        <end position="303"/>
    </location>
</feature>
<evidence type="ECO:0000259" key="1">
    <source>
        <dbReference type="Pfam" id="PF00496"/>
    </source>
</evidence>
<dbReference type="AlphaFoldDB" id="A0A0H3H7G4"/>
<name>A0A0H3H7G4_KLEM8</name>
<gene>
    <name evidence="3" type="ordered locus">KOX_12785</name>
</gene>
<reference evidence="3 4" key="1">
    <citation type="journal article" date="2012" name="J. Bacteriol.">
        <title>Complete genome sequence of Klebsiella oxytoca KCTC 1686, used in production of 2,3-butanediol.</title>
        <authorList>
            <person name="Shin S.H."/>
            <person name="Kim S."/>
            <person name="Kim J.Y."/>
            <person name="Lee S."/>
            <person name="Um Y."/>
            <person name="Oh M.K."/>
            <person name="Kim Y.R."/>
            <person name="Lee J."/>
            <person name="Yang K.S."/>
        </authorList>
    </citation>
    <scope>NUCLEOTIDE SEQUENCE [LARGE SCALE GENOMIC DNA]</scope>
    <source>
        <strain evidence="4">ATCC 8724 / DSM 4798 / JCM 20051 / NBRC 3318 / NRRL B-199 / KCTC 1686</strain>
    </source>
</reference>
<dbReference type="InterPro" id="IPR025370">
    <property type="entry name" value="SgrR_HTH_N"/>
</dbReference>
<dbReference type="InterPro" id="IPR039424">
    <property type="entry name" value="SBP_5"/>
</dbReference>
<dbReference type="PATRIC" id="fig|1006551.4.peg.2571"/>
<dbReference type="PANTHER" id="PTHR30290:SF19">
    <property type="entry name" value="ABC TRANSPORTER PERIPLASMIC BINDING PROTEIN"/>
    <property type="match status" value="1"/>
</dbReference>